<feature type="transmembrane region" description="Helical" evidence="5">
    <location>
        <begin position="92"/>
        <end position="122"/>
    </location>
</feature>
<dbReference type="RefSeq" id="WP_091991103.1">
    <property type="nucleotide sequence ID" value="NZ_FOLO01000072.1"/>
</dbReference>
<organism evidence="6 7">
    <name type="scientific">Pseudoalteromonas denitrificans DSM 6059</name>
    <dbReference type="NCBI Taxonomy" id="1123010"/>
    <lineage>
        <taxon>Bacteria</taxon>
        <taxon>Pseudomonadati</taxon>
        <taxon>Pseudomonadota</taxon>
        <taxon>Gammaproteobacteria</taxon>
        <taxon>Alteromonadales</taxon>
        <taxon>Pseudoalteromonadaceae</taxon>
        <taxon>Pseudoalteromonas</taxon>
    </lineage>
</organism>
<keyword evidence="6" id="KW-0808">Transferase</keyword>
<dbReference type="GO" id="GO:0012505">
    <property type="term" value="C:endomembrane system"/>
    <property type="evidence" value="ECO:0007669"/>
    <property type="project" value="UniProtKB-SubCell"/>
</dbReference>
<dbReference type="EMBL" id="FOLO01000072">
    <property type="protein sequence ID" value="SFD60024.1"/>
    <property type="molecule type" value="Genomic_DNA"/>
</dbReference>
<evidence type="ECO:0000256" key="3">
    <source>
        <dbReference type="ARBA" id="ARBA00022989"/>
    </source>
</evidence>
<dbReference type="STRING" id="1123010.SAMN02745724_04937"/>
<dbReference type="GO" id="GO:0008168">
    <property type="term" value="F:methyltransferase activity"/>
    <property type="evidence" value="ECO:0007669"/>
    <property type="project" value="UniProtKB-KW"/>
</dbReference>
<sequence>MHKFENKIPPPIVVLFVGLVMWGAALVTPVQAINQMIQISLIVITLCLGIFFCIAGVVSFKLAKTTVNPLKPEAASSLVSSGIYKVSRNPMYLGFVLFLIAWAVYLASFIAGLGIIVFIIYMNQFQIIPEEKALKILFSSEFEVYQLKVRRWL</sequence>
<dbReference type="GO" id="GO:0032259">
    <property type="term" value="P:methylation"/>
    <property type="evidence" value="ECO:0007669"/>
    <property type="project" value="UniProtKB-KW"/>
</dbReference>
<dbReference type="InterPro" id="IPR007318">
    <property type="entry name" value="Phopholipid_MeTrfase"/>
</dbReference>
<name>A0A1I1TNG7_9GAMM</name>
<keyword evidence="4 5" id="KW-0472">Membrane</keyword>
<evidence type="ECO:0000256" key="1">
    <source>
        <dbReference type="ARBA" id="ARBA00004127"/>
    </source>
</evidence>
<comment type="subcellular location">
    <subcellularLocation>
        <location evidence="1">Endomembrane system</location>
        <topology evidence="1">Multi-pass membrane protein</topology>
    </subcellularLocation>
</comment>
<dbReference type="Pfam" id="PF04191">
    <property type="entry name" value="PEMT"/>
    <property type="match status" value="1"/>
</dbReference>
<dbReference type="AlphaFoldDB" id="A0A1I1TNG7"/>
<keyword evidence="7" id="KW-1185">Reference proteome</keyword>
<evidence type="ECO:0000256" key="4">
    <source>
        <dbReference type="ARBA" id="ARBA00023136"/>
    </source>
</evidence>
<gene>
    <name evidence="6" type="ORF">SAMN02745724_04937</name>
</gene>
<evidence type="ECO:0000256" key="5">
    <source>
        <dbReference type="SAM" id="Phobius"/>
    </source>
</evidence>
<dbReference type="Gene3D" id="1.20.120.1630">
    <property type="match status" value="1"/>
</dbReference>
<proteinExistence type="predicted"/>
<keyword evidence="6" id="KW-0489">Methyltransferase</keyword>
<feature type="transmembrane region" description="Helical" evidence="5">
    <location>
        <begin position="12"/>
        <end position="33"/>
    </location>
</feature>
<dbReference type="PANTHER" id="PTHR12714">
    <property type="entry name" value="PROTEIN-S ISOPRENYLCYSTEINE O-METHYLTRANSFERASE"/>
    <property type="match status" value="1"/>
</dbReference>
<evidence type="ECO:0000313" key="7">
    <source>
        <dbReference type="Proteomes" id="UP000198862"/>
    </source>
</evidence>
<dbReference type="PANTHER" id="PTHR12714:SF24">
    <property type="entry name" value="SLR1182 PROTEIN"/>
    <property type="match status" value="1"/>
</dbReference>
<evidence type="ECO:0000256" key="2">
    <source>
        <dbReference type="ARBA" id="ARBA00022692"/>
    </source>
</evidence>
<dbReference type="Proteomes" id="UP000198862">
    <property type="component" value="Unassembled WGS sequence"/>
</dbReference>
<accession>A0A1I1TNG7</accession>
<feature type="transmembrane region" description="Helical" evidence="5">
    <location>
        <begin position="39"/>
        <end position="63"/>
    </location>
</feature>
<protein>
    <submittedName>
        <fullName evidence="6">Protein-S-isoprenylcysteine O-methyltransferase Ste14</fullName>
    </submittedName>
</protein>
<dbReference type="OrthoDB" id="9811969at2"/>
<reference evidence="6 7" key="1">
    <citation type="submission" date="2016-10" db="EMBL/GenBank/DDBJ databases">
        <authorList>
            <person name="de Groot N.N."/>
        </authorList>
    </citation>
    <scope>NUCLEOTIDE SEQUENCE [LARGE SCALE GENOMIC DNA]</scope>
    <source>
        <strain evidence="6 7">DSM 6059</strain>
    </source>
</reference>
<evidence type="ECO:0000313" key="6">
    <source>
        <dbReference type="EMBL" id="SFD60024.1"/>
    </source>
</evidence>
<keyword evidence="2 5" id="KW-0812">Transmembrane</keyword>
<keyword evidence="3 5" id="KW-1133">Transmembrane helix</keyword>